<keyword evidence="3" id="KW-1185">Reference proteome</keyword>
<proteinExistence type="predicted"/>
<name>A0A2V4URU9_9GAMM</name>
<dbReference type="InterPro" id="IPR010221">
    <property type="entry name" value="VCBS_dom"/>
</dbReference>
<sequence>TADANGDYSVTLDTPLTNGEVINAMATDAADNVSVESDPASAPDSTVPTAPIIAPDVTDNVANDGSGDALDPAETVANNGVTNDNTPSVTVPADQVANGTPQLVIDGNVVPSTSTPNGDGSVTLTPTTPLTDGEHDLSYHLTDDAGNVSDDAPAVSVTVDTTVIIAQDDSNDIDLGKLQVTTYPSVNNDSVTVLGVAESDSGTDGTLDFTVSEGANGTVSIEVSQTALVAVADAVNIEVYNSNGDRVYVGTTGGDPLVGDVIGLELLGLTGNDTLTAVVSGLEPGDYTVVVRKSESALATLVQDVELAELGDSGIILGPDNQEAVLNAVETSLNTDYPILQLGTTVKGILTVALGETNELGVDDLIDVLQQNALVGGLLAGLLDPVLDAVAEALLSNTLTLLETTDVTATLTEYDFDSSTAITGNVIDPDGLVTGELGEDTVTANTKLTDISSDNTMSESTSQLVDGVNVFTIQGQYGVLVIDENGDYTYTANGDYASSGETEVFEYTISNGTAGNSDTAKLVINLSSTAPAAPIAAATITDNVANDGSGGVLTPSEVIADDGTTNDNTPSLEVAAGVLSDSETLQLVVNGIVVDAVITENTDGSYTLTPQTPLDDAKYELSYNIKDAVDNVSGNAPAVTVTVDTTSPAAVDNESTLNVNVTPTITTQETQTQPVGGLLNLGVLSDTIAVSVLGSNSGLTFVVPNNSTEQVTVDGTGSAFLDLSLLGDTNFDLVVYRVEEGSTDAVLVYEEVNWLVSSGGVLGASWSANELVLPEFEGGGTYYVTLGNASGLLNVSLLGSLSISTVSDVVTNYSPDEGVDGTVAGNVITDLGADGTDTAATGTVVSAVDGLAVIDGTEIVGNYGMLTINSDGSYNYAANSTFTGTYGDVDVFEYTITAPNGESSSANLEITIDYDSESGAAAGRVSASSFTLADDAASIDIPDTSLTVSSEGLDVLSFESEDQTISLSDIFEVDVIDISGIGANTLTVQAADIANSGTSDAIYVRGDSDDTVDLGNIGADLSDTDGSGNPSNWIDTGTDVTDADGQQYNVWALSTDLATQVNIDVDITNVI</sequence>
<feature type="non-terminal residue" evidence="2">
    <location>
        <position position="1"/>
    </location>
</feature>
<dbReference type="NCBIfam" id="TIGR01965">
    <property type="entry name" value="VCBS_repeat"/>
    <property type="match status" value="1"/>
</dbReference>
<dbReference type="AlphaFoldDB" id="A0A2V4URU9"/>
<organism evidence="2 3">
    <name type="scientific">Psychrobacter fozii</name>
    <dbReference type="NCBI Taxonomy" id="198480"/>
    <lineage>
        <taxon>Bacteria</taxon>
        <taxon>Pseudomonadati</taxon>
        <taxon>Pseudomonadota</taxon>
        <taxon>Gammaproteobacteria</taxon>
        <taxon>Moraxellales</taxon>
        <taxon>Moraxellaceae</taxon>
        <taxon>Psychrobacter</taxon>
    </lineage>
</organism>
<feature type="domain" description="Bacterial Ig-like" evidence="1">
    <location>
        <begin position="77"/>
        <end position="161"/>
    </location>
</feature>
<comment type="caution">
    <text evidence="2">The sequence shown here is derived from an EMBL/GenBank/DDBJ whole genome shotgun (WGS) entry which is preliminary data.</text>
</comment>
<dbReference type="Pfam" id="PF19077">
    <property type="entry name" value="Big_13"/>
    <property type="match status" value="2"/>
</dbReference>
<dbReference type="Gene3D" id="2.60.40.10">
    <property type="entry name" value="Immunoglobulins"/>
    <property type="match status" value="1"/>
</dbReference>
<protein>
    <submittedName>
        <fullName evidence="2">VCBS repeat-containing protein</fullName>
    </submittedName>
</protein>
<gene>
    <name evidence="2" type="ORF">DFP82_1141</name>
</gene>
<evidence type="ECO:0000313" key="2">
    <source>
        <dbReference type="EMBL" id="PYE36492.1"/>
    </source>
</evidence>
<dbReference type="Pfam" id="PF17963">
    <property type="entry name" value="Big_9"/>
    <property type="match status" value="1"/>
</dbReference>
<dbReference type="InterPro" id="IPR044016">
    <property type="entry name" value="Big_13"/>
</dbReference>
<dbReference type="RefSeq" id="WP_220034753.1">
    <property type="nucleotide sequence ID" value="NZ_QJSU01000014.1"/>
</dbReference>
<evidence type="ECO:0000313" key="3">
    <source>
        <dbReference type="Proteomes" id="UP000247746"/>
    </source>
</evidence>
<feature type="domain" description="Bacterial Ig-like" evidence="1">
    <location>
        <begin position="559"/>
        <end position="645"/>
    </location>
</feature>
<dbReference type="Gene3D" id="3.30.420.430">
    <property type="match status" value="2"/>
</dbReference>
<accession>A0A2V4URU9</accession>
<dbReference type="EMBL" id="QJSU01000014">
    <property type="protein sequence ID" value="PYE36492.1"/>
    <property type="molecule type" value="Genomic_DNA"/>
</dbReference>
<reference evidence="2 3" key="1">
    <citation type="submission" date="2018-06" db="EMBL/GenBank/DDBJ databases">
        <title>Genomic Encyclopedia of Type Strains, Phase III (KMG-III): the genomes of soil and plant-associated and newly described type strains.</title>
        <authorList>
            <person name="Whitman W."/>
        </authorList>
    </citation>
    <scope>NUCLEOTIDE SEQUENCE [LARGE SCALE GENOMIC DNA]</scope>
    <source>
        <strain evidence="2 3">CECT 5889</strain>
    </source>
</reference>
<dbReference type="Proteomes" id="UP000247746">
    <property type="component" value="Unassembled WGS sequence"/>
</dbReference>
<dbReference type="InterPro" id="IPR013783">
    <property type="entry name" value="Ig-like_fold"/>
</dbReference>
<evidence type="ECO:0000259" key="1">
    <source>
        <dbReference type="Pfam" id="PF19077"/>
    </source>
</evidence>